<sequence>MDISSKKLPIILIVILLGILVLQFASNDSDRKFIDAETCEIWVDDTFTKKPRYLNEFDPKCLDFKNLNP</sequence>
<evidence type="ECO:0000313" key="2">
    <source>
        <dbReference type="Proteomes" id="UP000509478"/>
    </source>
</evidence>
<reference evidence="1 2" key="1">
    <citation type="submission" date="2018-02" db="EMBL/GenBank/DDBJ databases">
        <title>Complete genome of Nitrosopumilus ureaphilus PS0.</title>
        <authorList>
            <person name="Qin W."/>
            <person name="Zheng Y."/>
            <person name="Stahl D.A."/>
        </authorList>
    </citation>
    <scope>NUCLEOTIDE SEQUENCE [LARGE SCALE GENOMIC DNA]</scope>
    <source>
        <strain evidence="1 2">PS0</strain>
    </source>
</reference>
<protein>
    <submittedName>
        <fullName evidence="1">Uncharacterized protein</fullName>
    </submittedName>
</protein>
<evidence type="ECO:0000313" key="1">
    <source>
        <dbReference type="EMBL" id="QLH06841.1"/>
    </source>
</evidence>
<dbReference type="OrthoDB" id="3123at2157"/>
<dbReference type="KEGG" id="nue:C5F50_06940"/>
<dbReference type="RefSeq" id="WP_179370703.1">
    <property type="nucleotide sequence ID" value="NZ_CP026995.1"/>
</dbReference>
<name>A0A7D5RDN8_9ARCH</name>
<dbReference type="Proteomes" id="UP000509478">
    <property type="component" value="Chromosome"/>
</dbReference>
<dbReference type="EMBL" id="CP026995">
    <property type="protein sequence ID" value="QLH06841.1"/>
    <property type="molecule type" value="Genomic_DNA"/>
</dbReference>
<proteinExistence type="predicted"/>
<dbReference type="GeneID" id="56067821"/>
<gene>
    <name evidence="1" type="ORF">C5F50_06940</name>
</gene>
<accession>A0A7D5RDN8</accession>
<keyword evidence="2" id="KW-1185">Reference proteome</keyword>
<organism evidence="1 2">
    <name type="scientific">Nitrosopumilus ureiphilus</name>
    <dbReference type="NCBI Taxonomy" id="1470067"/>
    <lineage>
        <taxon>Archaea</taxon>
        <taxon>Nitrososphaerota</taxon>
        <taxon>Nitrososphaeria</taxon>
        <taxon>Nitrosopumilales</taxon>
        <taxon>Nitrosopumilaceae</taxon>
        <taxon>Nitrosopumilus</taxon>
    </lineage>
</organism>
<dbReference type="AlphaFoldDB" id="A0A7D5RDN8"/>